<evidence type="ECO:0000313" key="3">
    <source>
        <dbReference type="Proteomes" id="UP000265515"/>
    </source>
</evidence>
<dbReference type="EMBL" id="BFEA01000573">
    <property type="protein sequence ID" value="GBG86663.1"/>
    <property type="molecule type" value="Genomic_DNA"/>
</dbReference>
<sequence length="191" mass="21790">MVKYSAVRRGYPKSYFRPEVSPEKWTKSYADLVSEPFSDHYGARPGRASASNSEKPYRAGRSTSQKNDFAGRGAAFYYTSWNLGDDPSYIAGKRWQGSETKLSYKEWKDFPKRAIAPSITKSNVQIGFTSNDMRSTKQMDYEPVARYTGVKMRTPIRSAELVAFTKLGTEPFHSETTNKEFQVDILKSWLC</sequence>
<dbReference type="AlphaFoldDB" id="A0A388LWM6"/>
<evidence type="ECO:0000256" key="1">
    <source>
        <dbReference type="SAM" id="MobiDB-lite"/>
    </source>
</evidence>
<proteinExistence type="predicted"/>
<reference evidence="2 3" key="1">
    <citation type="journal article" date="2018" name="Cell">
        <title>The Chara Genome: Secondary Complexity and Implications for Plant Terrestrialization.</title>
        <authorList>
            <person name="Nishiyama T."/>
            <person name="Sakayama H."/>
            <person name="Vries J.D."/>
            <person name="Buschmann H."/>
            <person name="Saint-Marcoux D."/>
            <person name="Ullrich K.K."/>
            <person name="Haas F.B."/>
            <person name="Vanderstraeten L."/>
            <person name="Becker D."/>
            <person name="Lang D."/>
            <person name="Vosolsobe S."/>
            <person name="Rombauts S."/>
            <person name="Wilhelmsson P.K.I."/>
            <person name="Janitza P."/>
            <person name="Kern R."/>
            <person name="Heyl A."/>
            <person name="Rumpler F."/>
            <person name="Villalobos L.I.A.C."/>
            <person name="Clay J.M."/>
            <person name="Skokan R."/>
            <person name="Toyoda A."/>
            <person name="Suzuki Y."/>
            <person name="Kagoshima H."/>
            <person name="Schijlen E."/>
            <person name="Tajeshwar N."/>
            <person name="Catarino B."/>
            <person name="Hetherington A.J."/>
            <person name="Saltykova A."/>
            <person name="Bonnot C."/>
            <person name="Breuninger H."/>
            <person name="Symeonidi A."/>
            <person name="Radhakrishnan G.V."/>
            <person name="Van Nieuwerburgh F."/>
            <person name="Deforce D."/>
            <person name="Chang C."/>
            <person name="Karol K.G."/>
            <person name="Hedrich R."/>
            <person name="Ulvskov P."/>
            <person name="Glockner G."/>
            <person name="Delwiche C.F."/>
            <person name="Petrasek J."/>
            <person name="Van de Peer Y."/>
            <person name="Friml J."/>
            <person name="Beilby M."/>
            <person name="Dolan L."/>
            <person name="Kohara Y."/>
            <person name="Sugano S."/>
            <person name="Fujiyama A."/>
            <person name="Delaux P.-M."/>
            <person name="Quint M."/>
            <person name="TheiBen G."/>
            <person name="Hagemann M."/>
            <person name="Harholt J."/>
            <person name="Dunand C."/>
            <person name="Zachgo S."/>
            <person name="Langdale J."/>
            <person name="Maumus F."/>
            <person name="Straeten D.V.D."/>
            <person name="Gould S.B."/>
            <person name="Rensing S.A."/>
        </authorList>
    </citation>
    <scope>NUCLEOTIDE SEQUENCE [LARGE SCALE GENOMIC DNA]</scope>
    <source>
        <strain evidence="2 3">S276</strain>
    </source>
</reference>
<feature type="region of interest" description="Disordered" evidence="1">
    <location>
        <begin position="38"/>
        <end position="66"/>
    </location>
</feature>
<name>A0A388LWM6_CHABU</name>
<protein>
    <submittedName>
        <fullName evidence="2">Uncharacterized protein</fullName>
    </submittedName>
</protein>
<dbReference type="Gramene" id="GBG86663">
    <property type="protein sequence ID" value="GBG86663"/>
    <property type="gene ID" value="CBR_g41725"/>
</dbReference>
<evidence type="ECO:0000313" key="2">
    <source>
        <dbReference type="EMBL" id="GBG86663.1"/>
    </source>
</evidence>
<keyword evidence="3" id="KW-1185">Reference proteome</keyword>
<accession>A0A388LWM6</accession>
<organism evidence="2 3">
    <name type="scientific">Chara braunii</name>
    <name type="common">Braun's stonewort</name>
    <dbReference type="NCBI Taxonomy" id="69332"/>
    <lineage>
        <taxon>Eukaryota</taxon>
        <taxon>Viridiplantae</taxon>
        <taxon>Streptophyta</taxon>
        <taxon>Charophyceae</taxon>
        <taxon>Charales</taxon>
        <taxon>Characeae</taxon>
        <taxon>Chara</taxon>
    </lineage>
</organism>
<dbReference type="Proteomes" id="UP000265515">
    <property type="component" value="Unassembled WGS sequence"/>
</dbReference>
<comment type="caution">
    <text evidence="2">The sequence shown here is derived from an EMBL/GenBank/DDBJ whole genome shotgun (WGS) entry which is preliminary data.</text>
</comment>
<gene>
    <name evidence="2" type="ORF">CBR_g41725</name>
</gene>